<evidence type="ECO:0000313" key="1">
    <source>
        <dbReference type="EMBL" id="SHL83867.1"/>
    </source>
</evidence>
<dbReference type="AlphaFoldDB" id="A0A1M7DWQ0"/>
<proteinExistence type="predicted"/>
<protein>
    <submittedName>
        <fullName evidence="1">Uncharacterized protein</fullName>
    </submittedName>
</protein>
<accession>A0A1M7DWQ0</accession>
<dbReference type="Proteomes" id="UP000184420">
    <property type="component" value="Unassembled WGS sequence"/>
</dbReference>
<reference evidence="1 2" key="1">
    <citation type="submission" date="2016-11" db="EMBL/GenBank/DDBJ databases">
        <authorList>
            <person name="Jaros S."/>
            <person name="Januszkiewicz K."/>
            <person name="Wedrychowicz H."/>
        </authorList>
    </citation>
    <scope>NUCLEOTIDE SEQUENCE [LARGE SCALE GENOMIC DNA]</scope>
    <source>
        <strain evidence="1 2">DSM 27406</strain>
    </source>
</reference>
<dbReference type="STRING" id="1419482.SAMN05444266_105171"/>
<sequence length="40" mass="4464">MGCFINLSGFKGANMSKNRHGGKFNSTLTGYSHSDKFYLF</sequence>
<dbReference type="EMBL" id="FRBL01000005">
    <property type="protein sequence ID" value="SHL83867.1"/>
    <property type="molecule type" value="Genomic_DNA"/>
</dbReference>
<name>A0A1M7DWQ0_9BACT</name>
<gene>
    <name evidence="1" type="ORF">SAMN05444266_105171</name>
</gene>
<keyword evidence="2" id="KW-1185">Reference proteome</keyword>
<organism evidence="1 2">
    <name type="scientific">Chitinophaga jiangningensis</name>
    <dbReference type="NCBI Taxonomy" id="1419482"/>
    <lineage>
        <taxon>Bacteria</taxon>
        <taxon>Pseudomonadati</taxon>
        <taxon>Bacteroidota</taxon>
        <taxon>Chitinophagia</taxon>
        <taxon>Chitinophagales</taxon>
        <taxon>Chitinophagaceae</taxon>
        <taxon>Chitinophaga</taxon>
    </lineage>
</organism>
<evidence type="ECO:0000313" key="2">
    <source>
        <dbReference type="Proteomes" id="UP000184420"/>
    </source>
</evidence>